<dbReference type="Proteomes" id="UP000094776">
    <property type="component" value="Chromosome 2"/>
</dbReference>
<dbReference type="SUPFAM" id="SSF51905">
    <property type="entry name" value="FAD/NAD(P)-binding domain"/>
    <property type="match status" value="1"/>
</dbReference>
<reference evidence="1 2" key="1">
    <citation type="submission" date="2015-12" db="EMBL/GenBank/DDBJ databases">
        <title>Diversity of Burkholderia near neighbor genomes.</title>
        <authorList>
            <person name="Sahl J."/>
            <person name="Wagner D."/>
            <person name="Keim P."/>
        </authorList>
    </citation>
    <scope>NUCLEOTIDE SEQUENCE [LARGE SCALE GENOMIC DNA]</scope>
    <source>
        <strain evidence="1 2">MSMB1184WGS</strain>
    </source>
</reference>
<dbReference type="InterPro" id="IPR036188">
    <property type="entry name" value="FAD/NAD-bd_sf"/>
</dbReference>
<dbReference type="InterPro" id="IPR006905">
    <property type="entry name" value="Flavin_halogenase"/>
</dbReference>
<dbReference type="Pfam" id="PF04820">
    <property type="entry name" value="Trp_halogenase"/>
    <property type="match status" value="1"/>
</dbReference>
<protein>
    <recommendedName>
        <fullName evidence="3">Tryptophan halogenase</fullName>
    </recommendedName>
</protein>
<organism evidence="1 2">
    <name type="scientific">Burkholderia cepacia</name>
    <name type="common">Pseudomonas cepacia</name>
    <dbReference type="NCBI Taxonomy" id="292"/>
    <lineage>
        <taxon>Bacteria</taxon>
        <taxon>Pseudomonadati</taxon>
        <taxon>Pseudomonadota</taxon>
        <taxon>Betaproteobacteria</taxon>
        <taxon>Burkholderiales</taxon>
        <taxon>Burkholderiaceae</taxon>
        <taxon>Burkholderia</taxon>
        <taxon>Burkholderia cepacia complex</taxon>
    </lineage>
</organism>
<name>A0A1B4Q3G6_BURCE</name>
<dbReference type="EMBL" id="CP013444">
    <property type="protein sequence ID" value="AOK20716.1"/>
    <property type="molecule type" value="Genomic_DNA"/>
</dbReference>
<proteinExistence type="predicted"/>
<evidence type="ECO:0008006" key="3">
    <source>
        <dbReference type="Google" id="ProtNLM"/>
    </source>
</evidence>
<sequence>MLATHAHTVRTMRLHQTENWHHMLRAAQRTWRLVCDLGLDLHDLRLKSYPAPSYRLDRLYGNQWLAIGDAASAYDPITAQGIIKSLSNGVSAADAIRNRLNGDPHALEAFSQIVHAQYHQYLHMRHHFYCLEQRWPESDFWRHCAQQSNLA</sequence>
<evidence type="ECO:0000313" key="1">
    <source>
        <dbReference type="EMBL" id="AOK20716.1"/>
    </source>
</evidence>
<dbReference type="Gene3D" id="3.30.9.100">
    <property type="match status" value="1"/>
</dbReference>
<dbReference type="Gene3D" id="3.50.50.60">
    <property type="entry name" value="FAD/NAD(P)-binding domain"/>
    <property type="match status" value="1"/>
</dbReference>
<accession>A0A1B4Q3G6</accession>
<dbReference type="AlphaFoldDB" id="A0A1B4Q3G6"/>
<gene>
    <name evidence="1" type="ORF">WT26_33920</name>
</gene>
<dbReference type="GO" id="GO:0004497">
    <property type="term" value="F:monooxygenase activity"/>
    <property type="evidence" value="ECO:0007669"/>
    <property type="project" value="InterPro"/>
</dbReference>
<evidence type="ECO:0000313" key="2">
    <source>
        <dbReference type="Proteomes" id="UP000094776"/>
    </source>
</evidence>